<evidence type="ECO:0000313" key="4">
    <source>
        <dbReference type="Proteomes" id="UP001159363"/>
    </source>
</evidence>
<dbReference type="SUPFAM" id="SSF52283">
    <property type="entry name" value="Formate/glycerate dehydrogenase catalytic domain-like"/>
    <property type="match status" value="1"/>
</dbReference>
<dbReference type="InterPro" id="IPR006139">
    <property type="entry name" value="D-isomer_2_OHA_DH_cat_dom"/>
</dbReference>
<dbReference type="Pfam" id="PF00389">
    <property type="entry name" value="2-Hacid_dh"/>
    <property type="match status" value="1"/>
</dbReference>
<keyword evidence="1" id="KW-0560">Oxidoreductase</keyword>
<name>A0ABQ9IIA0_9NEOP</name>
<dbReference type="PANTHER" id="PTHR10996">
    <property type="entry name" value="2-HYDROXYACID DEHYDROGENASE-RELATED"/>
    <property type="match status" value="1"/>
</dbReference>
<dbReference type="Gene3D" id="3.40.50.720">
    <property type="entry name" value="NAD(P)-binding Rossmann-like Domain"/>
    <property type="match status" value="2"/>
</dbReference>
<dbReference type="PANTHER" id="PTHR10996:SF277">
    <property type="entry name" value="GLYOXYLATE REDUCTASE_HYDROXYPYRUVATE REDUCTASE"/>
    <property type="match status" value="1"/>
</dbReference>
<dbReference type="InterPro" id="IPR050223">
    <property type="entry name" value="D-isomer_2-hydroxyacid_DH"/>
</dbReference>
<evidence type="ECO:0000313" key="3">
    <source>
        <dbReference type="EMBL" id="KAJ8896430.1"/>
    </source>
</evidence>
<accession>A0ABQ9IIA0</accession>
<organism evidence="3 4">
    <name type="scientific">Dryococelus australis</name>
    <dbReference type="NCBI Taxonomy" id="614101"/>
    <lineage>
        <taxon>Eukaryota</taxon>
        <taxon>Metazoa</taxon>
        <taxon>Ecdysozoa</taxon>
        <taxon>Arthropoda</taxon>
        <taxon>Hexapoda</taxon>
        <taxon>Insecta</taxon>
        <taxon>Pterygota</taxon>
        <taxon>Neoptera</taxon>
        <taxon>Polyneoptera</taxon>
        <taxon>Phasmatodea</taxon>
        <taxon>Verophasmatodea</taxon>
        <taxon>Anareolatae</taxon>
        <taxon>Phasmatidae</taxon>
        <taxon>Eurycanthinae</taxon>
        <taxon>Dryococelus</taxon>
    </lineage>
</organism>
<proteinExistence type="predicted"/>
<sequence length="119" mass="13431">MGWLYNTECKQQECFSCDIGANFCSCTEWDNTRVYKIPSQYYKECERHSGRAHVAGPSLKVVGTMSVGYDHINVEELKKRGIKLGITPDVLTDAVAELTVALLLATSRRLFEANRQIIE</sequence>
<keyword evidence="4" id="KW-1185">Reference proteome</keyword>
<reference evidence="3 4" key="1">
    <citation type="submission" date="2023-02" db="EMBL/GenBank/DDBJ databases">
        <title>LHISI_Scaffold_Assembly.</title>
        <authorList>
            <person name="Stuart O.P."/>
            <person name="Cleave R."/>
            <person name="Magrath M.J.L."/>
            <person name="Mikheyev A.S."/>
        </authorList>
    </citation>
    <scope>NUCLEOTIDE SEQUENCE [LARGE SCALE GENOMIC DNA]</scope>
    <source>
        <strain evidence="3">Daus_M_001</strain>
        <tissue evidence="3">Leg muscle</tissue>
    </source>
</reference>
<protein>
    <recommendedName>
        <fullName evidence="2">D-isomer specific 2-hydroxyacid dehydrogenase catalytic domain-containing protein</fullName>
    </recommendedName>
</protein>
<feature type="domain" description="D-isomer specific 2-hydroxyacid dehydrogenase catalytic" evidence="2">
    <location>
        <begin position="57"/>
        <end position="104"/>
    </location>
</feature>
<evidence type="ECO:0000259" key="2">
    <source>
        <dbReference type="Pfam" id="PF00389"/>
    </source>
</evidence>
<evidence type="ECO:0000256" key="1">
    <source>
        <dbReference type="ARBA" id="ARBA00023002"/>
    </source>
</evidence>
<dbReference type="Proteomes" id="UP001159363">
    <property type="component" value="Chromosome 1"/>
</dbReference>
<comment type="caution">
    <text evidence="3">The sequence shown here is derived from an EMBL/GenBank/DDBJ whole genome shotgun (WGS) entry which is preliminary data.</text>
</comment>
<dbReference type="EMBL" id="JARBHB010000001">
    <property type="protein sequence ID" value="KAJ8896430.1"/>
    <property type="molecule type" value="Genomic_DNA"/>
</dbReference>
<gene>
    <name evidence="3" type="ORF">PR048_001774</name>
</gene>